<accession>A0A2P2JTL3</accession>
<name>A0A2P2JTL3_RHIMU</name>
<organism evidence="1">
    <name type="scientific">Rhizophora mucronata</name>
    <name type="common">Asiatic mangrove</name>
    <dbReference type="NCBI Taxonomy" id="61149"/>
    <lineage>
        <taxon>Eukaryota</taxon>
        <taxon>Viridiplantae</taxon>
        <taxon>Streptophyta</taxon>
        <taxon>Embryophyta</taxon>
        <taxon>Tracheophyta</taxon>
        <taxon>Spermatophyta</taxon>
        <taxon>Magnoliopsida</taxon>
        <taxon>eudicotyledons</taxon>
        <taxon>Gunneridae</taxon>
        <taxon>Pentapetalae</taxon>
        <taxon>rosids</taxon>
        <taxon>fabids</taxon>
        <taxon>Malpighiales</taxon>
        <taxon>Rhizophoraceae</taxon>
        <taxon>Rhizophora</taxon>
    </lineage>
</organism>
<dbReference type="EMBL" id="GGEC01016321">
    <property type="protein sequence ID" value="MBW96804.1"/>
    <property type="molecule type" value="Transcribed_RNA"/>
</dbReference>
<reference evidence="1" key="1">
    <citation type="submission" date="2018-02" db="EMBL/GenBank/DDBJ databases">
        <title>Rhizophora mucronata_Transcriptome.</title>
        <authorList>
            <person name="Meera S.P."/>
            <person name="Sreeshan A."/>
            <person name="Augustine A."/>
        </authorList>
    </citation>
    <scope>NUCLEOTIDE SEQUENCE</scope>
    <source>
        <tissue evidence="1">Leaf</tissue>
    </source>
</reference>
<proteinExistence type="predicted"/>
<dbReference type="PANTHER" id="PTHR37766:SF1">
    <property type="entry name" value="OS01G0897100 PROTEIN"/>
    <property type="match status" value="1"/>
</dbReference>
<sequence length="551" mass="63481">MLSARVPIGCDRARATSEVQRRSVHVAMVRLFLSKPNWEKDAGGEDTGFGNRWILLLKEFESVFWSLMAAGGRSEARLWLCNTISGISSIAPNRKRDLFESLLRAKPRNRALASQLLQMIFERRPNKAGAIIAKRSSVLEKFFEGHPNRILQWFSCFAAAGSAHGGVDRKKGAKALSQFAFVNRDICWEELEWKGKHGQSPAMVATKPHYFMDLDVQRTVENFIDNVPEFWSSSEFAESLKDGDILSIDTKFFEEFFVGLMYKEDSRDVWEVIGEFLMEESYSFLCHHFLIALDEKELFCVLGMLRKYVNPKLELDDFDKSSVWLELVLSRSSGFESIDQFLLLSAVISQGRQLLRLVHDEASQEETAKIKDIMLQICSISNSLDSLFPMLNECLKMKTSEAIKFLGLQSWVVHYTLSEECRTPESWESLFSVNKISFRKSDRYSLLDHEGWSEGNDSELEYRVSTKRKHRKTKKSRKKKRSNFDNDDGYDLQEFETSNNRLDLQPGDGSWLLSTDGFTSTWTNADLPEYLSKLCFSTSIKWYFHKWHDGA</sequence>
<dbReference type="EMBL" id="GGEC01016323">
    <property type="protein sequence ID" value="MBW96806.1"/>
    <property type="molecule type" value="Transcribed_RNA"/>
</dbReference>
<evidence type="ECO:0000313" key="1">
    <source>
        <dbReference type="EMBL" id="MBW96804.1"/>
    </source>
</evidence>
<dbReference type="PANTHER" id="PTHR37766">
    <property type="entry name" value="OS01G0897100 PROTEIN"/>
    <property type="match status" value="1"/>
</dbReference>
<protein>
    <submittedName>
        <fullName evidence="1">Uncharacterized protein MANES_12G057700</fullName>
    </submittedName>
</protein>
<dbReference type="AlphaFoldDB" id="A0A2P2JTL3"/>